<gene>
    <name evidence="2" type="ORF">SAMN04489732_11638</name>
</gene>
<evidence type="ECO:0000313" key="2">
    <source>
        <dbReference type="EMBL" id="SEP51444.1"/>
    </source>
</evidence>
<dbReference type="AlphaFoldDB" id="A0A1H8YGV6"/>
<dbReference type="RefSeq" id="WP_091623297.1">
    <property type="nucleotide sequence ID" value="NZ_FOEF01000016.1"/>
</dbReference>
<proteinExistence type="predicted"/>
<feature type="transmembrane region" description="Helical" evidence="1">
    <location>
        <begin position="191"/>
        <end position="207"/>
    </location>
</feature>
<keyword evidence="1" id="KW-1133">Transmembrane helix</keyword>
<organism evidence="2 3">
    <name type="scientific">Amycolatopsis saalfeldensis</name>
    <dbReference type="NCBI Taxonomy" id="394193"/>
    <lineage>
        <taxon>Bacteria</taxon>
        <taxon>Bacillati</taxon>
        <taxon>Actinomycetota</taxon>
        <taxon>Actinomycetes</taxon>
        <taxon>Pseudonocardiales</taxon>
        <taxon>Pseudonocardiaceae</taxon>
        <taxon>Amycolatopsis</taxon>
    </lineage>
</organism>
<protein>
    <submittedName>
        <fullName evidence="2">Uncharacterized protein</fullName>
    </submittedName>
</protein>
<reference evidence="2 3" key="1">
    <citation type="submission" date="2016-10" db="EMBL/GenBank/DDBJ databases">
        <authorList>
            <person name="de Groot N.N."/>
        </authorList>
    </citation>
    <scope>NUCLEOTIDE SEQUENCE [LARGE SCALE GENOMIC DNA]</scope>
    <source>
        <strain evidence="2 3">DSM 44993</strain>
    </source>
</reference>
<sequence>MQFDNALAVALTCGVFGLVILIVLWPGERQGTRLLTKWGLPEATPDQVSTAVRYLRRRRFWYPWLFIGLPLIPHAGDLQDSNGGGAIVVTLLVGALIAELFAQRPARTARREATLTTRRMVDFVPPWALVVNLLAMLAAVAHLALLGQWTMFGITLAADAAAWLVAMLAVRRPAEGDPVVDLALRCRSARVAIGLGAGLCAMTGWTAGNLSSLVAFVVTVAAFRAIAAPPGKLPATAAAK</sequence>
<dbReference type="Proteomes" id="UP000198582">
    <property type="component" value="Unassembled WGS sequence"/>
</dbReference>
<keyword evidence="1" id="KW-0472">Membrane</keyword>
<keyword evidence="3" id="KW-1185">Reference proteome</keyword>
<feature type="transmembrane region" description="Helical" evidence="1">
    <location>
        <begin position="60"/>
        <end position="76"/>
    </location>
</feature>
<dbReference type="EMBL" id="FOEF01000016">
    <property type="protein sequence ID" value="SEP51444.1"/>
    <property type="molecule type" value="Genomic_DNA"/>
</dbReference>
<feature type="transmembrane region" description="Helical" evidence="1">
    <location>
        <begin position="151"/>
        <end position="170"/>
    </location>
</feature>
<evidence type="ECO:0000256" key="1">
    <source>
        <dbReference type="SAM" id="Phobius"/>
    </source>
</evidence>
<feature type="transmembrane region" description="Helical" evidence="1">
    <location>
        <begin position="123"/>
        <end position="145"/>
    </location>
</feature>
<accession>A0A1H8YGV6</accession>
<evidence type="ECO:0000313" key="3">
    <source>
        <dbReference type="Proteomes" id="UP000198582"/>
    </source>
</evidence>
<keyword evidence="1" id="KW-0812">Transmembrane</keyword>
<feature type="transmembrane region" description="Helical" evidence="1">
    <location>
        <begin position="82"/>
        <end position="102"/>
    </location>
</feature>
<name>A0A1H8YGV6_9PSEU</name>
<dbReference type="OrthoDB" id="3693152at2"/>
<feature type="transmembrane region" description="Helical" evidence="1">
    <location>
        <begin position="6"/>
        <end position="25"/>
    </location>
</feature>